<keyword evidence="1" id="KW-1133">Transmembrane helix</keyword>
<dbReference type="Proteomes" id="UP001592581">
    <property type="component" value="Unassembled WGS sequence"/>
</dbReference>
<reference evidence="2 3" key="1">
    <citation type="submission" date="2024-06" db="EMBL/GenBank/DDBJ databases">
        <authorList>
            <person name="Lee S.D."/>
        </authorList>
    </citation>
    <scope>NUCLEOTIDE SEQUENCE [LARGE SCALE GENOMIC DNA]</scope>
    <source>
        <strain evidence="2 3">N1-10</strain>
    </source>
</reference>
<protein>
    <submittedName>
        <fullName evidence="2">Uncharacterized protein</fullName>
    </submittedName>
</protein>
<proteinExistence type="predicted"/>
<keyword evidence="1" id="KW-0812">Transmembrane</keyword>
<keyword evidence="1" id="KW-0472">Membrane</keyword>
<evidence type="ECO:0000313" key="2">
    <source>
        <dbReference type="EMBL" id="MFC1443676.1"/>
    </source>
</evidence>
<keyword evidence="3" id="KW-1185">Reference proteome</keyword>
<sequence>MNTPTHFRQRLDAELRERAAQLSAKSAPAPARRFRPPRRMLMVAATAAAAVAVALAVPLSTGDGTNGAFAVTPHPDGTVSVQLFDPKAIGDFQAALRKLGIPATAMVTTPGCTTKLSGTAGPLDNVLLGPEHTYPERMLIRPSAIPHGETLLFAVSEVPIYAIAGHGYVPSGQSGVAFEFRLVSKVPLCVAPIQAYSVPQDRSGPRAGSTASK</sequence>
<organism evidence="2 3">
    <name type="scientific">Streptacidiphilus jeojiensis</name>
    <dbReference type="NCBI Taxonomy" id="3229225"/>
    <lineage>
        <taxon>Bacteria</taxon>
        <taxon>Bacillati</taxon>
        <taxon>Actinomycetota</taxon>
        <taxon>Actinomycetes</taxon>
        <taxon>Kitasatosporales</taxon>
        <taxon>Streptomycetaceae</taxon>
        <taxon>Streptacidiphilus</taxon>
    </lineage>
</organism>
<gene>
    <name evidence="2" type="ORF">ABUW04_36120</name>
</gene>
<accession>A0ABV6XZJ4</accession>
<dbReference type="RefSeq" id="WP_380568599.1">
    <property type="nucleotide sequence ID" value="NZ_JBEUKS010000018.1"/>
</dbReference>
<evidence type="ECO:0000313" key="3">
    <source>
        <dbReference type="Proteomes" id="UP001592581"/>
    </source>
</evidence>
<comment type="caution">
    <text evidence="2">The sequence shown here is derived from an EMBL/GenBank/DDBJ whole genome shotgun (WGS) entry which is preliminary data.</text>
</comment>
<name>A0ABV6XZJ4_9ACTN</name>
<evidence type="ECO:0000256" key="1">
    <source>
        <dbReference type="SAM" id="Phobius"/>
    </source>
</evidence>
<dbReference type="EMBL" id="JBEUKS010000018">
    <property type="protein sequence ID" value="MFC1443676.1"/>
    <property type="molecule type" value="Genomic_DNA"/>
</dbReference>
<feature type="transmembrane region" description="Helical" evidence="1">
    <location>
        <begin position="40"/>
        <end position="59"/>
    </location>
</feature>